<dbReference type="Proteomes" id="UP000249610">
    <property type="component" value="Unassembled WGS sequence"/>
</dbReference>
<gene>
    <name evidence="1" type="ORF">LV83_04081</name>
</gene>
<organism evidence="1 2">
    <name type="scientific">Algoriphagus yeomjeoni</name>
    <dbReference type="NCBI Taxonomy" id="291403"/>
    <lineage>
        <taxon>Bacteria</taxon>
        <taxon>Pseudomonadati</taxon>
        <taxon>Bacteroidota</taxon>
        <taxon>Cytophagia</taxon>
        <taxon>Cytophagales</taxon>
        <taxon>Cyclobacteriaceae</taxon>
        <taxon>Algoriphagus</taxon>
    </lineage>
</organism>
<dbReference type="EMBL" id="QLLK01000018">
    <property type="protein sequence ID" value="RAI84188.1"/>
    <property type="molecule type" value="Genomic_DNA"/>
</dbReference>
<dbReference type="OrthoDB" id="10005593at2"/>
<evidence type="ECO:0000313" key="2">
    <source>
        <dbReference type="Proteomes" id="UP000249610"/>
    </source>
</evidence>
<name>A0A327NVL4_9BACT</name>
<keyword evidence="2" id="KW-1185">Reference proteome</keyword>
<reference evidence="1 2" key="1">
    <citation type="submission" date="2018-06" db="EMBL/GenBank/DDBJ databases">
        <title>Genomic Encyclopedia of Archaeal and Bacterial Type Strains, Phase II (KMG-II): from individual species to whole genera.</title>
        <authorList>
            <person name="Goeker M."/>
        </authorList>
    </citation>
    <scope>NUCLEOTIDE SEQUENCE [LARGE SCALE GENOMIC DNA]</scope>
    <source>
        <strain evidence="1 2">DSM 23446</strain>
    </source>
</reference>
<protein>
    <submittedName>
        <fullName evidence="1">Uncharacterized protein</fullName>
    </submittedName>
</protein>
<proteinExistence type="predicted"/>
<dbReference type="AlphaFoldDB" id="A0A327NVL4"/>
<dbReference type="RefSeq" id="WP_111613380.1">
    <property type="nucleotide sequence ID" value="NZ_QLLK01000018.1"/>
</dbReference>
<accession>A0A327NVL4</accession>
<comment type="caution">
    <text evidence="1">The sequence shown here is derived from an EMBL/GenBank/DDBJ whole genome shotgun (WGS) entry which is preliminary data.</text>
</comment>
<sequence>MSWGTKEQKGELALLGLESGLSLLNSMFEESKKFKKEAKEDPKLIDDTELLRILDINEEYTTRVNNLLYDTELGCKFKRTEEIFLMIIEVIMLDLEYDYEEVIKNFTNSFDNEAFIEAHDQAMKLRTERLKNEYDANLIQYNVDYEAYLENKKNTGFFKSIFGESLVEPSKPILRS</sequence>
<evidence type="ECO:0000313" key="1">
    <source>
        <dbReference type="EMBL" id="RAI84188.1"/>
    </source>
</evidence>